<keyword evidence="3" id="KW-1185">Reference proteome</keyword>
<dbReference type="Proteomes" id="UP001291623">
    <property type="component" value="Unassembled WGS sequence"/>
</dbReference>
<organism evidence="2 3">
    <name type="scientific">Anisodus tanguticus</name>
    <dbReference type="NCBI Taxonomy" id="243964"/>
    <lineage>
        <taxon>Eukaryota</taxon>
        <taxon>Viridiplantae</taxon>
        <taxon>Streptophyta</taxon>
        <taxon>Embryophyta</taxon>
        <taxon>Tracheophyta</taxon>
        <taxon>Spermatophyta</taxon>
        <taxon>Magnoliopsida</taxon>
        <taxon>eudicotyledons</taxon>
        <taxon>Gunneridae</taxon>
        <taxon>Pentapetalae</taxon>
        <taxon>asterids</taxon>
        <taxon>lamiids</taxon>
        <taxon>Solanales</taxon>
        <taxon>Solanaceae</taxon>
        <taxon>Solanoideae</taxon>
        <taxon>Hyoscyameae</taxon>
        <taxon>Anisodus</taxon>
    </lineage>
</organism>
<feature type="compositionally biased region" description="Basic and acidic residues" evidence="1">
    <location>
        <begin position="1"/>
        <end position="10"/>
    </location>
</feature>
<feature type="region of interest" description="Disordered" evidence="1">
    <location>
        <begin position="1"/>
        <end position="52"/>
    </location>
</feature>
<sequence length="52" mass="5980">MSTERRKGEPTRSFLAEDESRSEVGSSSKRREPPAGRHLPHPDHKERFTMMG</sequence>
<protein>
    <submittedName>
        <fullName evidence="2">Uncharacterized protein</fullName>
    </submittedName>
</protein>
<evidence type="ECO:0000256" key="1">
    <source>
        <dbReference type="SAM" id="MobiDB-lite"/>
    </source>
</evidence>
<comment type="caution">
    <text evidence="2">The sequence shown here is derived from an EMBL/GenBank/DDBJ whole genome shotgun (WGS) entry which is preliminary data.</text>
</comment>
<evidence type="ECO:0000313" key="3">
    <source>
        <dbReference type="Proteomes" id="UP001291623"/>
    </source>
</evidence>
<dbReference type="AlphaFoldDB" id="A0AAE1QQS2"/>
<evidence type="ECO:0000313" key="2">
    <source>
        <dbReference type="EMBL" id="KAK4338249.1"/>
    </source>
</evidence>
<gene>
    <name evidence="2" type="ORF">RND71_042736</name>
</gene>
<accession>A0AAE1QQS2</accession>
<name>A0AAE1QQS2_9SOLA</name>
<proteinExistence type="predicted"/>
<dbReference type="EMBL" id="JAVYJV010000024">
    <property type="protein sequence ID" value="KAK4338249.1"/>
    <property type="molecule type" value="Genomic_DNA"/>
</dbReference>
<reference evidence="2" key="1">
    <citation type="submission" date="2023-12" db="EMBL/GenBank/DDBJ databases">
        <title>Genome assembly of Anisodus tanguticus.</title>
        <authorList>
            <person name="Wang Y.-J."/>
        </authorList>
    </citation>
    <scope>NUCLEOTIDE SEQUENCE</scope>
    <source>
        <strain evidence="2">KB-2021</strain>
        <tissue evidence="2">Leaf</tissue>
    </source>
</reference>
<feature type="compositionally biased region" description="Basic and acidic residues" evidence="1">
    <location>
        <begin position="29"/>
        <end position="52"/>
    </location>
</feature>